<feature type="non-terminal residue" evidence="2">
    <location>
        <position position="1"/>
    </location>
</feature>
<proteinExistence type="predicted"/>
<name>A0A537J4B6_9BACT</name>
<feature type="region of interest" description="Disordered" evidence="1">
    <location>
        <begin position="1"/>
        <end position="29"/>
    </location>
</feature>
<dbReference type="Gene3D" id="1.20.58.110">
    <property type="entry name" value="Ribosomal protein S20"/>
    <property type="match status" value="1"/>
</dbReference>
<evidence type="ECO:0000313" key="2">
    <source>
        <dbReference type="EMBL" id="TMI78347.1"/>
    </source>
</evidence>
<dbReference type="GO" id="GO:0005840">
    <property type="term" value="C:ribosome"/>
    <property type="evidence" value="ECO:0007669"/>
    <property type="project" value="UniProtKB-KW"/>
</dbReference>
<feature type="compositionally biased region" description="Basic residues" evidence="1">
    <location>
        <begin position="12"/>
        <end position="21"/>
    </location>
</feature>
<dbReference type="EMBL" id="VBAO01000382">
    <property type="protein sequence ID" value="TMI78347.1"/>
    <property type="molecule type" value="Genomic_DNA"/>
</dbReference>
<dbReference type="GO" id="GO:0003735">
    <property type="term" value="F:structural constituent of ribosome"/>
    <property type="evidence" value="ECO:0007669"/>
    <property type="project" value="InterPro"/>
</dbReference>
<accession>A0A537J4B6</accession>
<dbReference type="GO" id="GO:0003723">
    <property type="term" value="F:RNA binding"/>
    <property type="evidence" value="ECO:0007669"/>
    <property type="project" value="InterPro"/>
</dbReference>
<dbReference type="SUPFAM" id="SSF46992">
    <property type="entry name" value="Ribosomal protein S20"/>
    <property type="match status" value="1"/>
</dbReference>
<evidence type="ECO:0000256" key="1">
    <source>
        <dbReference type="SAM" id="MobiDB-lite"/>
    </source>
</evidence>
<dbReference type="AlphaFoldDB" id="A0A537J4B6"/>
<sequence>KRIIHPNTAARSKSRLMRRLAHQPPATPA</sequence>
<organism evidence="2 3">
    <name type="scientific">Candidatus Segetimicrobium genomatis</name>
    <dbReference type="NCBI Taxonomy" id="2569760"/>
    <lineage>
        <taxon>Bacteria</taxon>
        <taxon>Bacillati</taxon>
        <taxon>Candidatus Sysuimicrobiota</taxon>
        <taxon>Candidatus Sysuimicrobiia</taxon>
        <taxon>Candidatus Sysuimicrobiales</taxon>
        <taxon>Candidatus Segetimicrobiaceae</taxon>
        <taxon>Candidatus Segetimicrobium</taxon>
    </lineage>
</organism>
<dbReference type="Proteomes" id="UP000320048">
    <property type="component" value="Unassembled WGS sequence"/>
</dbReference>
<dbReference type="InterPro" id="IPR036510">
    <property type="entry name" value="Ribosomal_bS20_sf"/>
</dbReference>
<reference evidence="2 3" key="1">
    <citation type="journal article" date="2019" name="Nat. Microbiol.">
        <title>Mediterranean grassland soil C-N compound turnover is dependent on rainfall and depth, and is mediated by genomically divergent microorganisms.</title>
        <authorList>
            <person name="Diamond S."/>
            <person name="Andeer P.F."/>
            <person name="Li Z."/>
            <person name="Crits-Christoph A."/>
            <person name="Burstein D."/>
            <person name="Anantharaman K."/>
            <person name="Lane K.R."/>
            <person name="Thomas B.C."/>
            <person name="Pan C."/>
            <person name="Northen T.R."/>
            <person name="Banfield J.F."/>
        </authorList>
    </citation>
    <scope>NUCLEOTIDE SEQUENCE [LARGE SCALE GENOMIC DNA]</scope>
    <source>
        <strain evidence="2">NP_7</strain>
    </source>
</reference>
<comment type="caution">
    <text evidence="2">The sequence shown here is derived from an EMBL/GenBank/DDBJ whole genome shotgun (WGS) entry which is preliminary data.</text>
</comment>
<dbReference type="GO" id="GO:0006412">
    <property type="term" value="P:translation"/>
    <property type="evidence" value="ECO:0007669"/>
    <property type="project" value="InterPro"/>
</dbReference>
<keyword evidence="2" id="KW-0689">Ribosomal protein</keyword>
<evidence type="ECO:0000313" key="3">
    <source>
        <dbReference type="Proteomes" id="UP000320048"/>
    </source>
</evidence>
<gene>
    <name evidence="2" type="ORF">E6H04_12605</name>
</gene>
<keyword evidence="2" id="KW-0687">Ribonucleoprotein</keyword>
<protein>
    <submittedName>
        <fullName evidence="2">30S ribosomal protein S20</fullName>
    </submittedName>
</protein>